<comment type="caution">
    <text evidence="2">The sequence shown here is derived from an EMBL/GenBank/DDBJ whole genome shotgun (WGS) entry which is preliminary data.</text>
</comment>
<evidence type="ECO:0000256" key="1">
    <source>
        <dbReference type="SAM" id="MobiDB-lite"/>
    </source>
</evidence>
<proteinExistence type="predicted"/>
<organism evidence="2">
    <name type="scientific">Tanacetum cinerariifolium</name>
    <name type="common">Dalmatian daisy</name>
    <name type="synonym">Chrysanthemum cinerariifolium</name>
    <dbReference type="NCBI Taxonomy" id="118510"/>
    <lineage>
        <taxon>Eukaryota</taxon>
        <taxon>Viridiplantae</taxon>
        <taxon>Streptophyta</taxon>
        <taxon>Embryophyta</taxon>
        <taxon>Tracheophyta</taxon>
        <taxon>Spermatophyta</taxon>
        <taxon>Magnoliopsida</taxon>
        <taxon>eudicotyledons</taxon>
        <taxon>Gunneridae</taxon>
        <taxon>Pentapetalae</taxon>
        <taxon>asterids</taxon>
        <taxon>campanulids</taxon>
        <taxon>Asterales</taxon>
        <taxon>Asteraceae</taxon>
        <taxon>Asteroideae</taxon>
        <taxon>Anthemideae</taxon>
        <taxon>Anthemidinae</taxon>
        <taxon>Tanacetum</taxon>
    </lineage>
</organism>
<reference evidence="2" key="1">
    <citation type="journal article" date="2019" name="Sci. Rep.">
        <title>Draft genome of Tanacetum cinerariifolium, the natural source of mosquito coil.</title>
        <authorList>
            <person name="Yamashiro T."/>
            <person name="Shiraishi A."/>
            <person name="Satake H."/>
            <person name="Nakayama K."/>
        </authorList>
    </citation>
    <scope>NUCLEOTIDE SEQUENCE</scope>
</reference>
<feature type="non-terminal residue" evidence="2">
    <location>
        <position position="1"/>
    </location>
</feature>
<gene>
    <name evidence="2" type="ORF">Tci_925271</name>
</gene>
<evidence type="ECO:0000313" key="2">
    <source>
        <dbReference type="EMBL" id="GFD53302.1"/>
    </source>
</evidence>
<protein>
    <submittedName>
        <fullName evidence="2">Uncharacterized protein</fullName>
    </submittedName>
</protein>
<dbReference type="AlphaFoldDB" id="A0A699WZR5"/>
<feature type="non-terminal residue" evidence="2">
    <location>
        <position position="103"/>
    </location>
</feature>
<dbReference type="EMBL" id="BKCJ011792641">
    <property type="protein sequence ID" value="GFD53302.1"/>
    <property type="molecule type" value="Genomic_DNA"/>
</dbReference>
<sequence length="103" mass="11730">LVFHGRAGALENRRCAGRLAAARPLWCVGRYCLRHLWPDSVRGNRRGQSDQSTDRQRSGRAYRAGRRVPCLWRDQAVPGAAIESRAGVLRRRPVDPQDRCRQP</sequence>
<name>A0A699WZR5_TANCI</name>
<accession>A0A699WZR5</accession>
<feature type="region of interest" description="Disordered" evidence="1">
    <location>
        <begin position="40"/>
        <end position="62"/>
    </location>
</feature>